<dbReference type="Pfam" id="PF22936">
    <property type="entry name" value="Pol_BBD"/>
    <property type="match status" value="1"/>
</dbReference>
<evidence type="ECO:0000256" key="3">
    <source>
        <dbReference type="ARBA" id="ARBA00022750"/>
    </source>
</evidence>
<evidence type="ECO:0000256" key="2">
    <source>
        <dbReference type="ARBA" id="ARBA00022723"/>
    </source>
</evidence>
<dbReference type="SUPFAM" id="SSF53098">
    <property type="entry name" value="Ribonuclease H-like"/>
    <property type="match status" value="1"/>
</dbReference>
<keyword evidence="10" id="KW-1185">Reference proteome</keyword>
<feature type="transmembrane region" description="Helical" evidence="7">
    <location>
        <begin position="1948"/>
        <end position="1970"/>
    </location>
</feature>
<feature type="region of interest" description="Disordered" evidence="6">
    <location>
        <begin position="1468"/>
        <end position="1488"/>
    </location>
</feature>
<keyword evidence="5" id="KW-0175">Coiled coil</keyword>
<dbReference type="InterPro" id="IPR043502">
    <property type="entry name" value="DNA/RNA_pol_sf"/>
</dbReference>
<dbReference type="InterPro" id="IPR054722">
    <property type="entry name" value="PolX-like_BBD"/>
</dbReference>
<name>A0ABQ4XQ34_9ASTR</name>
<feature type="transmembrane region" description="Helical" evidence="7">
    <location>
        <begin position="2124"/>
        <end position="2151"/>
    </location>
</feature>
<evidence type="ECO:0000259" key="8">
    <source>
        <dbReference type="PROSITE" id="PS50994"/>
    </source>
</evidence>
<feature type="transmembrane region" description="Helical" evidence="7">
    <location>
        <begin position="2182"/>
        <end position="2202"/>
    </location>
</feature>
<feature type="transmembrane region" description="Helical" evidence="7">
    <location>
        <begin position="2094"/>
        <end position="2118"/>
    </location>
</feature>
<feature type="domain" description="Integrase catalytic" evidence="8">
    <location>
        <begin position="569"/>
        <end position="675"/>
    </location>
</feature>
<feature type="region of interest" description="Disordered" evidence="6">
    <location>
        <begin position="805"/>
        <end position="826"/>
    </location>
</feature>
<evidence type="ECO:0000256" key="7">
    <source>
        <dbReference type="SAM" id="Phobius"/>
    </source>
</evidence>
<dbReference type="CDD" id="cd09272">
    <property type="entry name" value="RNase_HI_RT_Ty1"/>
    <property type="match status" value="1"/>
</dbReference>
<keyword evidence="3" id="KW-0064">Aspartyl protease</keyword>
<gene>
    <name evidence="9" type="ORF">Tco_0681805</name>
</gene>
<evidence type="ECO:0000313" key="9">
    <source>
        <dbReference type="EMBL" id="GJS67241.1"/>
    </source>
</evidence>
<dbReference type="Pfam" id="PF07727">
    <property type="entry name" value="RVT_2"/>
    <property type="match status" value="2"/>
</dbReference>
<keyword evidence="2" id="KW-0479">Metal-binding</keyword>
<keyword evidence="4" id="KW-0378">Hydrolase</keyword>
<dbReference type="Gene3D" id="3.30.420.10">
    <property type="entry name" value="Ribonuclease H-like superfamily/Ribonuclease H"/>
    <property type="match status" value="1"/>
</dbReference>
<feature type="compositionally biased region" description="Basic and acidic residues" evidence="6">
    <location>
        <begin position="768"/>
        <end position="792"/>
    </location>
</feature>
<organism evidence="9 10">
    <name type="scientific">Tanacetum coccineum</name>
    <dbReference type="NCBI Taxonomy" id="301880"/>
    <lineage>
        <taxon>Eukaryota</taxon>
        <taxon>Viridiplantae</taxon>
        <taxon>Streptophyta</taxon>
        <taxon>Embryophyta</taxon>
        <taxon>Tracheophyta</taxon>
        <taxon>Spermatophyta</taxon>
        <taxon>Magnoliopsida</taxon>
        <taxon>eudicotyledons</taxon>
        <taxon>Gunneridae</taxon>
        <taxon>Pentapetalae</taxon>
        <taxon>asterids</taxon>
        <taxon>campanulids</taxon>
        <taxon>Asterales</taxon>
        <taxon>Asteraceae</taxon>
        <taxon>Asteroideae</taxon>
        <taxon>Anthemideae</taxon>
        <taxon>Anthemidinae</taxon>
        <taxon>Tanacetum</taxon>
    </lineage>
</organism>
<feature type="transmembrane region" description="Helical" evidence="7">
    <location>
        <begin position="2007"/>
        <end position="2030"/>
    </location>
</feature>
<dbReference type="Pfam" id="PF13976">
    <property type="entry name" value="gag_pre-integrs"/>
    <property type="match status" value="1"/>
</dbReference>
<reference evidence="9" key="2">
    <citation type="submission" date="2022-01" db="EMBL/GenBank/DDBJ databases">
        <authorList>
            <person name="Yamashiro T."/>
            <person name="Shiraishi A."/>
            <person name="Satake H."/>
            <person name="Nakayama K."/>
        </authorList>
    </citation>
    <scope>NUCLEOTIDE SEQUENCE</scope>
</reference>
<feature type="transmembrane region" description="Helical" evidence="7">
    <location>
        <begin position="1977"/>
        <end position="2001"/>
    </location>
</feature>
<dbReference type="PROSITE" id="PS50994">
    <property type="entry name" value="INTEGRASE"/>
    <property type="match status" value="1"/>
</dbReference>
<evidence type="ECO:0000256" key="1">
    <source>
        <dbReference type="ARBA" id="ARBA00022670"/>
    </source>
</evidence>
<evidence type="ECO:0000256" key="5">
    <source>
        <dbReference type="SAM" id="Coils"/>
    </source>
</evidence>
<dbReference type="Proteomes" id="UP001151760">
    <property type="component" value="Unassembled WGS sequence"/>
</dbReference>
<feature type="transmembrane region" description="Helical" evidence="7">
    <location>
        <begin position="2272"/>
        <end position="2288"/>
    </location>
</feature>
<dbReference type="InterPro" id="IPR036397">
    <property type="entry name" value="RNaseH_sf"/>
</dbReference>
<dbReference type="SUPFAM" id="SSF56672">
    <property type="entry name" value="DNA/RNA polymerases"/>
    <property type="match status" value="1"/>
</dbReference>
<feature type="coiled-coil region" evidence="5">
    <location>
        <begin position="126"/>
        <end position="153"/>
    </location>
</feature>
<dbReference type="Pfam" id="PF00665">
    <property type="entry name" value="rve"/>
    <property type="match status" value="1"/>
</dbReference>
<keyword evidence="7" id="KW-0812">Transmembrane</keyword>
<dbReference type="EMBL" id="BQNB010009704">
    <property type="protein sequence ID" value="GJS67241.1"/>
    <property type="molecule type" value="Genomic_DNA"/>
</dbReference>
<evidence type="ECO:0000256" key="6">
    <source>
        <dbReference type="SAM" id="MobiDB-lite"/>
    </source>
</evidence>
<feature type="coiled-coil region" evidence="5">
    <location>
        <begin position="1415"/>
        <end position="1442"/>
    </location>
</feature>
<feature type="transmembrane region" description="Helical" evidence="7">
    <location>
        <begin position="2037"/>
        <end position="2058"/>
    </location>
</feature>
<keyword evidence="7" id="KW-0472">Membrane</keyword>
<evidence type="ECO:0000256" key="4">
    <source>
        <dbReference type="ARBA" id="ARBA00022801"/>
    </source>
</evidence>
<dbReference type="InterPro" id="IPR025724">
    <property type="entry name" value="GAG-pre-integrase_dom"/>
</dbReference>
<dbReference type="PANTHER" id="PTHR42648:SF32">
    <property type="entry name" value="RIBONUCLEASE H-LIKE DOMAIN, GAG-PRE-INTEGRASE DOMAIN PROTEIN-RELATED"/>
    <property type="match status" value="1"/>
</dbReference>
<feature type="transmembrane region" description="Helical" evidence="7">
    <location>
        <begin position="2240"/>
        <end position="2265"/>
    </location>
</feature>
<feature type="compositionally biased region" description="Low complexity" evidence="6">
    <location>
        <begin position="807"/>
        <end position="824"/>
    </location>
</feature>
<dbReference type="InterPro" id="IPR013103">
    <property type="entry name" value="RVT_2"/>
</dbReference>
<feature type="transmembrane region" description="Helical" evidence="7">
    <location>
        <begin position="2070"/>
        <end position="2087"/>
    </location>
</feature>
<feature type="transmembrane region" description="Helical" evidence="7">
    <location>
        <begin position="2214"/>
        <end position="2234"/>
    </location>
</feature>
<comment type="caution">
    <text evidence="9">The sequence shown here is derived from an EMBL/GenBank/DDBJ whole genome shotgun (WGS) entry which is preliminary data.</text>
</comment>
<evidence type="ECO:0000313" key="10">
    <source>
        <dbReference type="Proteomes" id="UP001151760"/>
    </source>
</evidence>
<feature type="region of interest" description="Disordered" evidence="6">
    <location>
        <begin position="766"/>
        <end position="792"/>
    </location>
</feature>
<keyword evidence="7" id="KW-1133">Transmembrane helix</keyword>
<feature type="transmembrane region" description="Helical" evidence="7">
    <location>
        <begin position="2158"/>
        <end position="2176"/>
    </location>
</feature>
<sequence length="2294" mass="256924">MTVETPNENALVAQDRIGGYDWSYQAEEEHPTNFALMAHTSSRSSSSSDSEVDSCSKSCITAYVTLKEQYDSLSSDYRKSQFNLVSYKAGLESVETRLSHHKKNEVVFEESINVLKLEVKLRDTALVENKMKLEKAKKDRDDLKLTLEKFQNSSKSLNNLLESQVCDKFKTGLVYNAAFSTAASPAVESFVNSSDMLENQENNKSKSDKGYHTVPPPFTGNFMPHKPDLTFMDEIVKSENFDVTTVVTPSNVKTVESNLESAGVKNNSDAVEPKTVRKNIFRPRVIEDWNSDDEREIDIIPKDKTVSSSTEKTKLVKTAREIKGESQAVLTRSGKINTIGASVNAAGARINTDVRPVNTAGSKPTGNPQQKEYKEKGVINSGCSRHMTGNKCYLTEYEDYDGGFVSFKDGKGRISRKGKIKTGTLDFENVYFCKELKYNLFSVSQICDKKNNVLFTDTECLVLSSDFKLLDESQVLLRVPRKDNIYSVDLKSVVPTKGLTCLFAKATIDESNLWHRRLGHTNFKNMNKLVRGNLVRGLPSKIFENDHSCVACQKGKQHKASYKAKLVNSISKPLHMLHMDLFGPTNVKSLMKKSYCLVVTDDFSRFSWVFFLATKDETSGILKTFITEIENQLDHKVKVIRCDNGTEFKNSVMNQFCEMKGIKREFSVARTPQDQLGKFDGKADEGFFDGYSMVSKAMRVFKKRTRIVEETLNIRFLENAPNVIGNGPNWLFDVDSLSKSMNYVTVIAENQTNGIVGKRDNIVAGPKVSKEDAEEKTTEMDESGTSDKDQATRSEFERLLQQEKQTVHTNSTNSVNTISTPVSTARPSCTCDDLSLPVNAAEASNAFEEHLFEQFSPFKNAFTLPSVSNVTPMDDTGIFGNAYDDKDVSAEDDLNNLATTKNVSPIPTTRIDKDHHKDQIIVDFNSAIQTRRMTKISDEHAMVCYINKQRRTNHKDYQNCLFAYFLSQMEPKKVIQALEDPSWIEAMQEELLQFQLQKVWTLVNLPNGKRAIRTKWVFRNKKDERGIVVRNKARLVAQGYTQEEGIDYDEVFAPVARIEAIRLFLAYASFMGFIVYQMDVKSAFLYGTIDEEVYLCQPPGFKDPQFPDKVYKNDKCDILLVQVYVDDVIFGSTKKSLCDEFEGLMHKRFQMSSMGELTFFLGLQVQQKNDGIFISQDKYVAEILKKFDFATVKTASTPMEPNKALVKDEEADNVDVYLYRSMIGSLIDSPFDLEAFSDSDYVGASLDRKSTTGGCQFLGKRLISWQCEKQTIVANSTTKAEYVAAANCCGQNLVFHSKTKHIEIRHHFIRDSYENKLIQVIKIHTDYNVADLLTKAFDVSSKTGSCKINAARQATHISRDTKIPQSSGPPEKVDDEAVHKELGDRMKRAATTASSLEVVVPGGQTPGSNEGSMILNELMVLCTQLSTKVANLEQDLKQTKKVYGNAYTKVITRVKKLEHKVKSRQPRRRARVVISDSEEDLEDPSKQGRRIDEIDQNPSIFADTEILLDQEEPTELVKDLGSGEKGEKEISTANISVSTASATLEVSTAAENLVYIRRSAEKRKDKGKAIMKEDEFLQEEFDRAREEQEVVAEDDQAHDIDWSDPAVLRSHALQNRSFSIAEVRKNMCMYLKNQGGYKQSHFKGMSYEDIRPIFERVWDQNNAFVPKDSEIEKEVMKRPRFDFPQKSIKKNDKIKASEDDAEKEELRDIMDVVPRDDIAIDIESLATKYPIVDCEMLDDFDRQDVLDLHRLVQERMLSRRLEVDQETEMAFELLSTSSTTQEIQSLVIHQRVEEQILENQNAQFDNAPLLHNLSLDPSFEATTLQEVISSNLHHLNLSFDTLTKLAKNHPLENVIDDPSRPVSTRIQLQEHVIGGSSSCRTTYRGTKRVVDGEKENDGDEVLNLVWSSSSYVFVAGSIGGGFVADWGVKVVCYGWWWLEELMVLDTCGMVTVLGLCVLWLVVCGGCFIVLFGWSYKWWLYVGLLVAGVFCVGGVVCGDVVLGCGLVLGVSGCECAVMLAVAGCAFDVWCVSADGDGLFVLWVVGAIGVVDVSCGGLWWMRALNVVLCVKWGDVVFCFILCGGVWGGCVKLVFDVLLCVVLLGVGAGEWCWCWGALLGWDAVVVLIWYCVVCVVYGICCVGLCVVDVVAAGVGSGVGGVYRVIGVGVVMCTVVGGVVVRVCVFGLMFVEMVSVVVMIVGLQCVGGVVEKLGVCDGIVYGGCVAVCCRMVVDVWLLGRSVVLWFSGVFEWGLFVVVYKVYTVVVCCVWCVARDGIWLVVVVWCIGVRVVWRCRVVW</sequence>
<dbReference type="PANTHER" id="PTHR42648">
    <property type="entry name" value="TRANSPOSASE, PUTATIVE-RELATED"/>
    <property type="match status" value="1"/>
</dbReference>
<reference evidence="9" key="1">
    <citation type="journal article" date="2022" name="Int. J. Mol. Sci.">
        <title>Draft Genome of Tanacetum Coccineum: Genomic Comparison of Closely Related Tanacetum-Family Plants.</title>
        <authorList>
            <person name="Yamashiro T."/>
            <person name="Shiraishi A."/>
            <person name="Nakayama K."/>
            <person name="Satake H."/>
        </authorList>
    </citation>
    <scope>NUCLEOTIDE SEQUENCE</scope>
</reference>
<dbReference type="InterPro" id="IPR001584">
    <property type="entry name" value="Integrase_cat-core"/>
</dbReference>
<keyword evidence="1" id="KW-0645">Protease</keyword>
<protein>
    <submittedName>
        <fullName evidence="9">Ribonuclease H-like domain-containing protein</fullName>
    </submittedName>
</protein>
<dbReference type="InterPro" id="IPR039537">
    <property type="entry name" value="Retrotran_Ty1/copia-like"/>
</dbReference>
<proteinExistence type="predicted"/>
<dbReference type="InterPro" id="IPR012337">
    <property type="entry name" value="RNaseH-like_sf"/>
</dbReference>
<accession>A0ABQ4XQ34</accession>